<dbReference type="AlphaFoldDB" id="A0A4Z2I2U0"/>
<dbReference type="Proteomes" id="UP000314294">
    <property type="component" value="Unassembled WGS sequence"/>
</dbReference>
<accession>A0A4Z2I2U0</accession>
<dbReference type="EMBL" id="SRLO01000138">
    <property type="protein sequence ID" value="TNN72386.1"/>
    <property type="molecule type" value="Genomic_DNA"/>
</dbReference>
<proteinExistence type="predicted"/>
<keyword evidence="3" id="KW-1185">Reference proteome</keyword>
<gene>
    <name evidence="2" type="ORF">EYF80_017425</name>
</gene>
<organism evidence="2 3">
    <name type="scientific">Liparis tanakae</name>
    <name type="common">Tanaka's snailfish</name>
    <dbReference type="NCBI Taxonomy" id="230148"/>
    <lineage>
        <taxon>Eukaryota</taxon>
        <taxon>Metazoa</taxon>
        <taxon>Chordata</taxon>
        <taxon>Craniata</taxon>
        <taxon>Vertebrata</taxon>
        <taxon>Euteleostomi</taxon>
        <taxon>Actinopterygii</taxon>
        <taxon>Neopterygii</taxon>
        <taxon>Teleostei</taxon>
        <taxon>Neoteleostei</taxon>
        <taxon>Acanthomorphata</taxon>
        <taxon>Eupercaria</taxon>
        <taxon>Perciformes</taxon>
        <taxon>Cottioidei</taxon>
        <taxon>Cottales</taxon>
        <taxon>Liparidae</taxon>
        <taxon>Liparis</taxon>
    </lineage>
</organism>
<feature type="region of interest" description="Disordered" evidence="1">
    <location>
        <begin position="51"/>
        <end position="85"/>
    </location>
</feature>
<comment type="caution">
    <text evidence="2">The sequence shown here is derived from an EMBL/GenBank/DDBJ whole genome shotgun (WGS) entry which is preliminary data.</text>
</comment>
<reference evidence="2 3" key="1">
    <citation type="submission" date="2019-03" db="EMBL/GenBank/DDBJ databases">
        <title>First draft genome of Liparis tanakae, snailfish: a comprehensive survey of snailfish specific genes.</title>
        <authorList>
            <person name="Kim W."/>
            <person name="Song I."/>
            <person name="Jeong J.-H."/>
            <person name="Kim D."/>
            <person name="Kim S."/>
            <person name="Ryu S."/>
            <person name="Song J.Y."/>
            <person name="Lee S.K."/>
        </authorList>
    </citation>
    <scope>NUCLEOTIDE SEQUENCE [LARGE SCALE GENOMIC DNA]</scope>
    <source>
        <tissue evidence="2">Muscle</tissue>
    </source>
</reference>
<evidence type="ECO:0000256" key="1">
    <source>
        <dbReference type="SAM" id="MobiDB-lite"/>
    </source>
</evidence>
<protein>
    <submittedName>
        <fullName evidence="2">Uncharacterized protein</fullName>
    </submittedName>
</protein>
<evidence type="ECO:0000313" key="2">
    <source>
        <dbReference type="EMBL" id="TNN72386.1"/>
    </source>
</evidence>
<name>A0A4Z2I2U0_9TELE</name>
<evidence type="ECO:0000313" key="3">
    <source>
        <dbReference type="Proteomes" id="UP000314294"/>
    </source>
</evidence>
<sequence length="129" mass="13934">MSETGRHEEERGVAYLRLEEVGLLALPPVADVQQPGARKKRRRDAVLETRLRPSPCGGGLVSVPDVLSGQDVQQPGHVSGTLPQLHGELTDPVVQHQGPVHALPHQLQLHVGAAHHDGNPTHTHTHTQT</sequence>